<evidence type="ECO:0000256" key="2">
    <source>
        <dbReference type="ARBA" id="ARBA00008333"/>
    </source>
</evidence>
<dbReference type="Pfam" id="PF03239">
    <property type="entry name" value="FTR1"/>
    <property type="match status" value="1"/>
</dbReference>
<organism evidence="7 8">
    <name type="scientific">Pseudomonas aestuarii</name>
    <dbReference type="NCBI Taxonomy" id="3018340"/>
    <lineage>
        <taxon>Bacteria</taxon>
        <taxon>Pseudomonadati</taxon>
        <taxon>Pseudomonadota</taxon>
        <taxon>Gammaproteobacteria</taxon>
        <taxon>Pseudomonadales</taxon>
        <taxon>Pseudomonadaceae</taxon>
        <taxon>Pseudomonas</taxon>
    </lineage>
</organism>
<evidence type="ECO:0000256" key="6">
    <source>
        <dbReference type="SAM" id="Phobius"/>
    </source>
</evidence>
<dbReference type="RefSeq" id="WP_271347278.1">
    <property type="nucleotide sequence ID" value="NZ_JAQJZJ010000003.1"/>
</dbReference>
<gene>
    <name evidence="7" type="ORF">PH586_08240</name>
</gene>
<reference evidence="7 8" key="1">
    <citation type="submission" date="2023-01" db="EMBL/GenBank/DDBJ databases">
        <title>Pseudomonas SA3-5T sp. nov., isolated from tidal flat sediment.</title>
        <authorList>
            <person name="Kim H.S."/>
            <person name="Kim J.-S."/>
            <person name="Suh M.K."/>
            <person name="Eom M.K."/>
            <person name="Lee J.-S."/>
        </authorList>
    </citation>
    <scope>NUCLEOTIDE SEQUENCE [LARGE SCALE GENOMIC DNA]</scope>
    <source>
        <strain evidence="7 8">SA3-5</strain>
    </source>
</reference>
<keyword evidence="5 6" id="KW-0472">Membrane</keyword>
<dbReference type="Proteomes" id="UP001212042">
    <property type="component" value="Unassembled WGS sequence"/>
</dbReference>
<evidence type="ECO:0000313" key="8">
    <source>
        <dbReference type="Proteomes" id="UP001212042"/>
    </source>
</evidence>
<dbReference type="PANTHER" id="PTHR31632:SF2">
    <property type="entry name" value="PLASMA MEMBRANE IRON PERMEASE"/>
    <property type="match status" value="1"/>
</dbReference>
<name>A0ABT4XDV6_9PSED</name>
<comment type="caution">
    <text evidence="7">The sequence shown here is derived from an EMBL/GenBank/DDBJ whole genome shotgun (WGS) entry which is preliminary data.</text>
</comment>
<comment type="subcellular location">
    <subcellularLocation>
        <location evidence="1">Membrane</location>
        <topology evidence="1">Multi-pass membrane protein</topology>
    </subcellularLocation>
</comment>
<feature type="transmembrane region" description="Helical" evidence="6">
    <location>
        <begin position="37"/>
        <end position="59"/>
    </location>
</feature>
<accession>A0ABT4XDV6</accession>
<sequence length="284" mass="30533">MNQSLFIVWRESIEALLVIGILQAWISQQSERRRAMLLLWGGVALGLLLSAALALTILFAGEWLAGAAGEWFQAGLVLLASALILQMVGWMRRHGRSLKQNLQQAADSHLQRNGGLGLLLLAMLAVGREGSETVVFLYGLGLPKHGAELWQFALGGVLGLGLAVLTFMVLQAGSRLFSWRHFFAFSETVLLLLGAALLVAGLDRISGQLMALELPEQVYGWFGDALWDSSAGLDDASGLGAVLANFAGYRAMPSLATVAALAGYWLLVAFWLRRTSPAVSPCVD</sequence>
<evidence type="ECO:0000256" key="1">
    <source>
        <dbReference type="ARBA" id="ARBA00004141"/>
    </source>
</evidence>
<keyword evidence="3 6" id="KW-0812">Transmembrane</keyword>
<protein>
    <submittedName>
        <fullName evidence="7">FTR1 family protein</fullName>
    </submittedName>
</protein>
<evidence type="ECO:0000256" key="5">
    <source>
        <dbReference type="ARBA" id="ARBA00023136"/>
    </source>
</evidence>
<evidence type="ECO:0000256" key="4">
    <source>
        <dbReference type="ARBA" id="ARBA00022989"/>
    </source>
</evidence>
<feature type="transmembrane region" description="Helical" evidence="6">
    <location>
        <begin position="182"/>
        <end position="202"/>
    </location>
</feature>
<feature type="transmembrane region" description="Helical" evidence="6">
    <location>
        <begin position="110"/>
        <end position="129"/>
    </location>
</feature>
<keyword evidence="8" id="KW-1185">Reference proteome</keyword>
<feature type="transmembrane region" description="Helical" evidence="6">
    <location>
        <begin position="149"/>
        <end position="170"/>
    </location>
</feature>
<dbReference type="PANTHER" id="PTHR31632">
    <property type="entry name" value="IRON TRANSPORTER FTH1"/>
    <property type="match status" value="1"/>
</dbReference>
<dbReference type="EMBL" id="JAQJZJ010000003">
    <property type="protein sequence ID" value="MDA7086367.1"/>
    <property type="molecule type" value="Genomic_DNA"/>
</dbReference>
<evidence type="ECO:0000313" key="7">
    <source>
        <dbReference type="EMBL" id="MDA7086367.1"/>
    </source>
</evidence>
<proteinExistence type="inferred from homology"/>
<feature type="transmembrane region" description="Helical" evidence="6">
    <location>
        <begin position="251"/>
        <end position="272"/>
    </location>
</feature>
<evidence type="ECO:0000256" key="3">
    <source>
        <dbReference type="ARBA" id="ARBA00022692"/>
    </source>
</evidence>
<feature type="transmembrane region" description="Helical" evidence="6">
    <location>
        <begin position="71"/>
        <end position="90"/>
    </location>
</feature>
<dbReference type="InterPro" id="IPR004923">
    <property type="entry name" value="FTR1/Fip1/EfeU"/>
</dbReference>
<comment type="similarity">
    <text evidence="2">Belongs to the oxidase-dependent Fe transporter (OFeT) (TC 9.A.10.1) family.</text>
</comment>
<keyword evidence="4 6" id="KW-1133">Transmembrane helix</keyword>